<keyword evidence="3" id="KW-1185">Reference proteome</keyword>
<evidence type="ECO:0000313" key="2">
    <source>
        <dbReference type="EMBL" id="QKC75580.1"/>
    </source>
</evidence>
<evidence type="ECO:0000256" key="1">
    <source>
        <dbReference type="SAM" id="MobiDB-lite"/>
    </source>
</evidence>
<sequence length="206" mass="22548">MVGITLSPEQIRTAPPEVRQWLETEIAHSLGFGPATKPVPPDAPHLVACSPQEAAAIYASIRSMLPVVSVFFEFARKGTTIHDQGLEAFRLSDMLRNTRLPDARHLTACLEVIDRAFRLARNDDHAVLSVLDPRGYCIIAEATRESALAVWTQEMNAQQFPDGPVPTGAEGPPAEPFSTYGALAPQSVHLGQPFLERSEQKNGQRN</sequence>
<proteinExistence type="predicted"/>
<organism evidence="2 3">
    <name type="scientific">Mesorhizobium erdmanii</name>
    <dbReference type="NCBI Taxonomy" id="1777866"/>
    <lineage>
        <taxon>Bacteria</taxon>
        <taxon>Pseudomonadati</taxon>
        <taxon>Pseudomonadota</taxon>
        <taxon>Alphaproteobacteria</taxon>
        <taxon>Hyphomicrobiales</taxon>
        <taxon>Phyllobacteriaceae</taxon>
        <taxon>Mesorhizobium</taxon>
    </lineage>
</organism>
<name>A0A6M7UHG8_9HYPH</name>
<dbReference type="EMBL" id="CP033361">
    <property type="protein sequence ID" value="QKC75580.1"/>
    <property type="molecule type" value="Genomic_DNA"/>
</dbReference>
<feature type="region of interest" description="Disordered" evidence="1">
    <location>
        <begin position="159"/>
        <end position="182"/>
    </location>
</feature>
<dbReference type="KEGG" id="merd:EB233_08540"/>
<gene>
    <name evidence="2" type="ORF">EB233_08540</name>
</gene>
<protein>
    <submittedName>
        <fullName evidence="2">Uncharacterized protein</fullName>
    </submittedName>
</protein>
<dbReference type="AlphaFoldDB" id="A0A6M7UHG8"/>
<reference evidence="2 3" key="1">
    <citation type="submission" date="2018-10" db="EMBL/GenBank/DDBJ databases">
        <authorList>
            <person name="Perry B.J."/>
            <person name="Sullivan J.T."/>
            <person name="Murphy R.J.T."/>
            <person name="Ramsay J.P."/>
            <person name="Ronson C.W."/>
        </authorList>
    </citation>
    <scope>NUCLEOTIDE SEQUENCE [LARGE SCALE GENOMIC DNA]</scope>
    <source>
        <strain evidence="2 3">NZP2014</strain>
    </source>
</reference>
<dbReference type="RefSeq" id="WP_155765465.1">
    <property type="nucleotide sequence ID" value="NZ_CP033361.1"/>
</dbReference>
<accession>A0A6M7UHG8</accession>
<evidence type="ECO:0000313" key="3">
    <source>
        <dbReference type="Proteomes" id="UP000503339"/>
    </source>
</evidence>
<dbReference type="Proteomes" id="UP000503339">
    <property type="component" value="Chromosome"/>
</dbReference>